<dbReference type="PANTHER" id="PTHR43428:SF1">
    <property type="entry name" value="ARSENATE REDUCTASE"/>
    <property type="match status" value="1"/>
</dbReference>
<dbReference type="InterPro" id="IPR036196">
    <property type="entry name" value="Ptyr_pPase_sf"/>
</dbReference>
<evidence type="ECO:0000313" key="4">
    <source>
        <dbReference type="Proteomes" id="UP000024329"/>
    </source>
</evidence>
<dbReference type="CDD" id="cd16345">
    <property type="entry name" value="LMWP_ArsC"/>
    <property type="match status" value="1"/>
</dbReference>
<dbReference type="SUPFAM" id="SSF52788">
    <property type="entry name" value="Phosphotyrosine protein phosphatases I"/>
    <property type="match status" value="1"/>
</dbReference>
<name>A0A031JYG1_9SPHN</name>
<dbReference type="SMART" id="SM00226">
    <property type="entry name" value="LMWPc"/>
    <property type="match status" value="1"/>
</dbReference>
<dbReference type="RefSeq" id="WP_036526041.1">
    <property type="nucleotide sequence ID" value="NZ_JFYZ01000011.1"/>
</dbReference>
<sequence>MSADRMFNVLFLCTGNSARSILAESALNKLGEGRFRGFSAGSFPKGAVNPIALRLLERIDYPTEGLRSKSWEEFSQPDAPHMDFVFTVCDDAAGETCPVWPGHPMTAHWGIEDPSHAQGTEIERERAFVTALRYLEHRLKLFLALPIATLEAKALGAKLREIGHAEGSTARSGDAA</sequence>
<dbReference type="Gene3D" id="3.40.50.2300">
    <property type="match status" value="1"/>
</dbReference>
<reference evidence="3 4" key="1">
    <citation type="submission" date="2014-03" db="EMBL/GenBank/DDBJ databases">
        <title>Whole genome sequence of Novosphingobium resinovorum KF1.</title>
        <authorList>
            <person name="Gan H.M."/>
            <person name="Gan H.Y."/>
            <person name="Chew T.H."/>
            <person name="Savka M.A."/>
        </authorList>
    </citation>
    <scope>NUCLEOTIDE SEQUENCE [LARGE SCALE GENOMIC DNA]</scope>
    <source>
        <strain evidence="3 4">KF1</strain>
    </source>
</reference>
<accession>A0A031JYG1</accession>
<dbReference type="InterPro" id="IPR023485">
    <property type="entry name" value="Ptyr_pPase"/>
</dbReference>
<gene>
    <name evidence="3" type="ORF">BV97_02466</name>
</gene>
<feature type="domain" description="Phosphotyrosine protein phosphatase I" evidence="2">
    <location>
        <begin position="7"/>
        <end position="145"/>
    </location>
</feature>
<evidence type="ECO:0000313" key="3">
    <source>
        <dbReference type="EMBL" id="EZP81808.1"/>
    </source>
</evidence>
<dbReference type="GO" id="GO:0046685">
    <property type="term" value="P:response to arsenic-containing substance"/>
    <property type="evidence" value="ECO:0007669"/>
    <property type="project" value="UniProtKB-KW"/>
</dbReference>
<dbReference type="eggNOG" id="COG0394">
    <property type="taxonomic scope" value="Bacteria"/>
</dbReference>
<dbReference type="Pfam" id="PF01451">
    <property type="entry name" value="LMWPc"/>
    <property type="match status" value="1"/>
</dbReference>
<protein>
    <submittedName>
        <fullName evidence="3">ArsR family transcriptional regulator</fullName>
    </submittedName>
</protein>
<comment type="caution">
    <text evidence="3">The sequence shown here is derived from an EMBL/GenBank/DDBJ whole genome shotgun (WGS) entry which is preliminary data.</text>
</comment>
<keyword evidence="1" id="KW-0059">Arsenical resistance</keyword>
<dbReference type="AlphaFoldDB" id="A0A031JYG1"/>
<dbReference type="Proteomes" id="UP000024329">
    <property type="component" value="Unassembled WGS sequence"/>
</dbReference>
<evidence type="ECO:0000259" key="2">
    <source>
        <dbReference type="SMART" id="SM00226"/>
    </source>
</evidence>
<evidence type="ECO:0000256" key="1">
    <source>
        <dbReference type="ARBA" id="ARBA00022849"/>
    </source>
</evidence>
<dbReference type="PATRIC" id="fig|158500.4.peg.2519"/>
<dbReference type="PANTHER" id="PTHR43428">
    <property type="entry name" value="ARSENATE REDUCTASE"/>
    <property type="match status" value="1"/>
</dbReference>
<proteinExistence type="predicted"/>
<dbReference type="EMBL" id="JFYZ01000011">
    <property type="protein sequence ID" value="EZP81808.1"/>
    <property type="molecule type" value="Genomic_DNA"/>
</dbReference>
<organism evidence="3 4">
    <name type="scientific">Novosphingobium resinovorum</name>
    <dbReference type="NCBI Taxonomy" id="158500"/>
    <lineage>
        <taxon>Bacteria</taxon>
        <taxon>Pseudomonadati</taxon>
        <taxon>Pseudomonadota</taxon>
        <taxon>Alphaproteobacteria</taxon>
        <taxon>Sphingomonadales</taxon>
        <taxon>Sphingomonadaceae</taxon>
        <taxon>Novosphingobium</taxon>
    </lineage>
</organism>